<dbReference type="eggNOG" id="COG0157">
    <property type="taxonomic scope" value="Bacteria"/>
</dbReference>
<evidence type="ECO:0000256" key="7">
    <source>
        <dbReference type="ARBA" id="ARBA00022676"/>
    </source>
</evidence>
<dbReference type="GO" id="GO:0009435">
    <property type="term" value="P:NAD+ biosynthetic process"/>
    <property type="evidence" value="ECO:0007669"/>
    <property type="project" value="UniProtKB-UniPathway"/>
</dbReference>
<gene>
    <name evidence="16" type="primary">nadC</name>
    <name evidence="16" type="ordered locus">HMPREF0389_00714</name>
</gene>
<dbReference type="OrthoDB" id="9782546at2"/>
<evidence type="ECO:0000256" key="6">
    <source>
        <dbReference type="ARBA" id="ARBA00022642"/>
    </source>
</evidence>
<comment type="pathway">
    <text evidence="2">Cofactor biosynthesis; NAD(+) biosynthesis; nicotinate D-ribonucleotide from quinolinate: step 1/1.</text>
</comment>
<evidence type="ECO:0000313" key="17">
    <source>
        <dbReference type="Proteomes" id="UP000007468"/>
    </source>
</evidence>
<feature type="binding site" evidence="13">
    <location>
        <begin position="243"/>
        <end position="245"/>
    </location>
    <ligand>
        <name>substrate</name>
    </ligand>
</feature>
<dbReference type="EMBL" id="CP002390">
    <property type="protein sequence ID" value="EFE28794.2"/>
    <property type="molecule type" value="Genomic_DNA"/>
</dbReference>
<comment type="subunit">
    <text evidence="4">Hexamer formed by 3 homodimers.</text>
</comment>
<evidence type="ECO:0000256" key="8">
    <source>
        <dbReference type="ARBA" id="ARBA00022679"/>
    </source>
</evidence>
<name>D6GPU1_FILAD</name>
<feature type="binding site" evidence="13">
    <location>
        <position position="159"/>
    </location>
    <ligand>
        <name>substrate</name>
    </ligand>
</feature>
<dbReference type="InterPro" id="IPR002638">
    <property type="entry name" value="Quinolinate_PRibosylTrfase_C"/>
</dbReference>
<feature type="binding site" evidence="13">
    <location>
        <begin position="135"/>
        <end position="137"/>
    </location>
    <ligand>
        <name>substrate</name>
    </ligand>
</feature>
<evidence type="ECO:0000259" key="14">
    <source>
        <dbReference type="Pfam" id="PF01729"/>
    </source>
</evidence>
<dbReference type="SUPFAM" id="SSF54675">
    <property type="entry name" value="Nicotinate/Quinolinate PRTase N-terminal domain-like"/>
    <property type="match status" value="1"/>
</dbReference>
<dbReference type="Pfam" id="PF02749">
    <property type="entry name" value="QRPTase_N"/>
    <property type="match status" value="1"/>
</dbReference>
<dbReference type="NCBIfam" id="TIGR00078">
    <property type="entry name" value="nadC"/>
    <property type="match status" value="1"/>
</dbReference>
<feature type="binding site" evidence="13">
    <location>
        <position position="220"/>
    </location>
    <ligand>
        <name>substrate</name>
    </ligand>
</feature>
<dbReference type="InterPro" id="IPR037128">
    <property type="entry name" value="Quinolinate_PRibosylTase_N_sf"/>
</dbReference>
<comment type="function">
    <text evidence="1">Involved in the catabolism of quinolinic acid (QA).</text>
</comment>
<dbReference type="FunFam" id="3.90.1170.20:FF:000001">
    <property type="entry name" value="Nicotinate-nucleotide diphosphorylase (Carboxylating)"/>
    <property type="match status" value="1"/>
</dbReference>
<dbReference type="InterPro" id="IPR022412">
    <property type="entry name" value="Quinolinate_PRibosylTrfase_N"/>
</dbReference>
<dbReference type="UniPathway" id="UPA00253">
    <property type="reaction ID" value="UER00331"/>
</dbReference>
<accession>D6GPU1</accession>
<dbReference type="KEGG" id="faa:HMPREF0389_00714"/>
<dbReference type="Gene3D" id="3.90.1170.20">
    <property type="entry name" value="Quinolinate phosphoribosyl transferase, N-terminal domain"/>
    <property type="match status" value="1"/>
</dbReference>
<dbReference type="InterPro" id="IPR004393">
    <property type="entry name" value="NadC"/>
</dbReference>
<evidence type="ECO:0000256" key="9">
    <source>
        <dbReference type="ARBA" id="ARBA00033102"/>
    </source>
</evidence>
<evidence type="ECO:0000256" key="11">
    <source>
        <dbReference type="ARBA" id="ARBA00069173"/>
    </source>
</evidence>
<dbReference type="SUPFAM" id="SSF51690">
    <property type="entry name" value="Nicotinate/Quinolinate PRTase C-terminal domain-like"/>
    <property type="match status" value="1"/>
</dbReference>
<keyword evidence="7 12" id="KW-0328">Glycosyltransferase</keyword>
<protein>
    <recommendedName>
        <fullName evidence="11">Probable nicotinate-nucleotide pyrophosphorylase [carboxylating]</fullName>
        <ecNumber evidence="5">2.4.2.19</ecNumber>
    </recommendedName>
    <alternativeName>
        <fullName evidence="9">Quinolinate phosphoribosyltransferase [decarboxylating]</fullName>
    </alternativeName>
</protein>
<evidence type="ECO:0000256" key="10">
    <source>
        <dbReference type="ARBA" id="ARBA00047445"/>
    </source>
</evidence>
<feature type="binding site" evidence="13">
    <location>
        <position position="199"/>
    </location>
    <ligand>
        <name>substrate</name>
    </ligand>
</feature>
<feature type="domain" description="Quinolinate phosphoribosyl transferase N-terminal" evidence="15">
    <location>
        <begin position="27"/>
        <end position="112"/>
    </location>
</feature>
<dbReference type="Proteomes" id="UP000007468">
    <property type="component" value="Chromosome"/>
</dbReference>
<dbReference type="PANTHER" id="PTHR32179">
    <property type="entry name" value="NICOTINATE-NUCLEOTIDE PYROPHOSPHORYLASE [CARBOXYLATING]"/>
    <property type="match status" value="1"/>
</dbReference>
<organism evidence="16 17">
    <name type="scientific">Filifactor alocis (strain ATCC 35896 / CCUG 47790 / D40 B5)</name>
    <name type="common">Fusobacterium alocis</name>
    <dbReference type="NCBI Taxonomy" id="546269"/>
    <lineage>
        <taxon>Bacteria</taxon>
        <taxon>Bacillati</taxon>
        <taxon>Bacillota</taxon>
        <taxon>Clostridia</taxon>
        <taxon>Peptostreptococcales</taxon>
        <taxon>Filifactoraceae</taxon>
        <taxon>Filifactor</taxon>
    </lineage>
</organism>
<keyword evidence="17" id="KW-1185">Reference proteome</keyword>
<dbReference type="Pfam" id="PF01729">
    <property type="entry name" value="QRPTase_C"/>
    <property type="match status" value="1"/>
</dbReference>
<dbReference type="InterPro" id="IPR027277">
    <property type="entry name" value="NadC/ModD"/>
</dbReference>
<reference evidence="17" key="1">
    <citation type="submission" date="2010-12" db="EMBL/GenBank/DDBJ databases">
        <title>The genome sequence of Filifactor alocis strain ATCC 35896.</title>
        <authorList>
            <consortium name="The Broad Institute Genome Sequencing Platform"/>
            <person name="Ward D."/>
            <person name="Earl A."/>
            <person name="Feldgarden M."/>
            <person name="Young S.K."/>
            <person name="Gargeya S."/>
            <person name="Zeng Q."/>
            <person name="Alvarado L."/>
            <person name="Berlin A."/>
            <person name="Bochicchio J."/>
            <person name="Chapman S.B."/>
            <person name="Chen Z."/>
            <person name="Freedman E."/>
            <person name="Gellesch M."/>
            <person name="Goldberg J."/>
            <person name="Griggs A."/>
            <person name="Gujja S."/>
            <person name="Heilman E."/>
            <person name="Heiman D."/>
            <person name="Howarth C."/>
            <person name="Mehta T."/>
            <person name="Neiman D."/>
            <person name="Pearson M."/>
            <person name="Roberts A."/>
            <person name="Saif S."/>
            <person name="Shea T."/>
            <person name="Shenoy N."/>
            <person name="Sisk P."/>
            <person name="Stolte C."/>
            <person name="Sykes S."/>
            <person name="White J."/>
            <person name="Yandava C."/>
            <person name="Izard J."/>
            <person name="Blanton J.M."/>
            <person name="Baranova O.V."/>
            <person name="Tanner A.C."/>
            <person name="Dewhirst F.E."/>
            <person name="Haas B."/>
            <person name="Nusbaum C."/>
            <person name="Birren B."/>
        </authorList>
    </citation>
    <scope>NUCLEOTIDE SEQUENCE [LARGE SCALE GENOMIC DNA]</scope>
    <source>
        <strain evidence="17">ATCC 35896 / D40 B5</strain>
    </source>
</reference>
<dbReference type="FunFam" id="3.20.20.70:FF:000030">
    <property type="entry name" value="Nicotinate-nucleotide pyrophosphorylase, carboxylating"/>
    <property type="match status" value="1"/>
</dbReference>
<evidence type="ECO:0000313" key="16">
    <source>
        <dbReference type="EMBL" id="EFE28794.2"/>
    </source>
</evidence>
<evidence type="ECO:0000259" key="15">
    <source>
        <dbReference type="Pfam" id="PF02749"/>
    </source>
</evidence>
<dbReference type="PANTHER" id="PTHR32179:SF3">
    <property type="entry name" value="NICOTINATE-NUCLEOTIDE PYROPHOSPHORYLASE [CARBOXYLATING]"/>
    <property type="match status" value="1"/>
</dbReference>
<dbReference type="RefSeq" id="WP_014262715.1">
    <property type="nucleotide sequence ID" value="NC_016630.1"/>
</dbReference>
<evidence type="ECO:0000256" key="4">
    <source>
        <dbReference type="ARBA" id="ARBA00011218"/>
    </source>
</evidence>
<dbReference type="EC" id="2.4.2.19" evidence="5"/>
<proteinExistence type="inferred from homology"/>
<evidence type="ECO:0000256" key="1">
    <source>
        <dbReference type="ARBA" id="ARBA00003237"/>
    </source>
</evidence>
<evidence type="ECO:0000256" key="2">
    <source>
        <dbReference type="ARBA" id="ARBA00004893"/>
    </source>
</evidence>
<keyword evidence="6" id="KW-0662">Pyridine nucleotide biosynthesis</keyword>
<sequence>MKKPLLNFLMIDDLLRAAIREDVNGEDVSTQAVSERGTTCQVDLICKEDGVLAGIPVFMRVFELLDSKVSFDFSVEDGASVKKGQILGSVIGSVETLLTGERVALNYLQRMSGIATYTRKMVDALGDDRTKIVDTRKTTPLMRPFEKYAVRIGGGENHRYNLSDGVLLKDNHIGMAGSVTAAVTQARRYAPFVRKIEVEVETMEMVQEAVDARADIIMLDNMTIEEIREAIAYINGRAMVELSGNISMNNIHEYRGLGADVISSGALTHSAPVLDFSLKGLRKI</sequence>
<keyword evidence="8 12" id="KW-0808">Transferase</keyword>
<dbReference type="HOGENOM" id="CLU_039622_0_1_9"/>
<dbReference type="GO" id="GO:0004514">
    <property type="term" value="F:nicotinate-nucleotide diphosphorylase (carboxylating) activity"/>
    <property type="evidence" value="ECO:0007669"/>
    <property type="project" value="UniProtKB-EC"/>
</dbReference>
<dbReference type="GO" id="GO:0034213">
    <property type="term" value="P:quinolinate catabolic process"/>
    <property type="evidence" value="ECO:0007669"/>
    <property type="project" value="TreeGrafter"/>
</dbReference>
<comment type="catalytic activity">
    <reaction evidence="10">
        <text>nicotinate beta-D-ribonucleotide + CO2 + diphosphate = quinolinate + 5-phospho-alpha-D-ribose 1-diphosphate + 2 H(+)</text>
        <dbReference type="Rhea" id="RHEA:12733"/>
        <dbReference type="ChEBI" id="CHEBI:15378"/>
        <dbReference type="ChEBI" id="CHEBI:16526"/>
        <dbReference type="ChEBI" id="CHEBI:29959"/>
        <dbReference type="ChEBI" id="CHEBI:33019"/>
        <dbReference type="ChEBI" id="CHEBI:57502"/>
        <dbReference type="ChEBI" id="CHEBI:58017"/>
        <dbReference type="EC" id="2.4.2.19"/>
    </reaction>
</comment>
<evidence type="ECO:0000256" key="3">
    <source>
        <dbReference type="ARBA" id="ARBA00009400"/>
    </source>
</evidence>
<feature type="binding site" evidence="13">
    <location>
        <begin position="264"/>
        <end position="266"/>
    </location>
    <ligand>
        <name>substrate</name>
    </ligand>
</feature>
<dbReference type="GO" id="GO:0005737">
    <property type="term" value="C:cytoplasm"/>
    <property type="evidence" value="ECO:0007669"/>
    <property type="project" value="TreeGrafter"/>
</dbReference>
<evidence type="ECO:0000256" key="12">
    <source>
        <dbReference type="PIRNR" id="PIRNR006250"/>
    </source>
</evidence>
<feature type="domain" description="Quinolinate phosphoribosyl transferase C-terminal" evidence="14">
    <location>
        <begin position="114"/>
        <end position="279"/>
    </location>
</feature>
<dbReference type="STRING" id="546269.HMPREF0389_00714"/>
<dbReference type="PIRSF" id="PIRSF006250">
    <property type="entry name" value="NadC_ModD"/>
    <property type="match status" value="1"/>
</dbReference>
<dbReference type="AlphaFoldDB" id="D6GPU1"/>
<evidence type="ECO:0000256" key="13">
    <source>
        <dbReference type="PIRSR" id="PIRSR006250-1"/>
    </source>
</evidence>
<feature type="binding site" evidence="13">
    <location>
        <position position="169"/>
    </location>
    <ligand>
        <name>substrate</name>
    </ligand>
</feature>
<dbReference type="CDD" id="cd01572">
    <property type="entry name" value="QPRTase"/>
    <property type="match status" value="1"/>
</dbReference>
<dbReference type="InterPro" id="IPR036068">
    <property type="entry name" value="Nicotinate_pribotase-like_C"/>
</dbReference>
<dbReference type="PATRIC" id="fig|546269.5.peg.1197"/>
<dbReference type="InterPro" id="IPR013785">
    <property type="entry name" value="Aldolase_TIM"/>
</dbReference>
<dbReference type="Gene3D" id="3.20.20.70">
    <property type="entry name" value="Aldolase class I"/>
    <property type="match status" value="1"/>
</dbReference>
<feature type="binding site" evidence="13">
    <location>
        <position position="102"/>
    </location>
    <ligand>
        <name>substrate</name>
    </ligand>
</feature>
<evidence type="ECO:0000256" key="5">
    <source>
        <dbReference type="ARBA" id="ARBA00011944"/>
    </source>
</evidence>
<comment type="similarity">
    <text evidence="3 12">Belongs to the NadC/ModD family.</text>
</comment>